<dbReference type="EMBL" id="CAEZZL010000005">
    <property type="protein sequence ID" value="CAB4753198.1"/>
    <property type="molecule type" value="Genomic_DNA"/>
</dbReference>
<dbReference type="InterPro" id="IPR003448">
    <property type="entry name" value="Mopterin_biosynth_MoaE"/>
</dbReference>
<dbReference type="SUPFAM" id="SSF54690">
    <property type="entry name" value="Molybdopterin synthase subunit MoaE"/>
    <property type="match status" value="1"/>
</dbReference>
<dbReference type="AlphaFoldDB" id="A0A6J6MAH7"/>
<evidence type="ECO:0000313" key="1">
    <source>
        <dbReference type="EMBL" id="CAB4670956.1"/>
    </source>
</evidence>
<dbReference type="Gene3D" id="3.90.1170.40">
    <property type="entry name" value="Molybdopterin biosynthesis MoaE subunit"/>
    <property type="match status" value="1"/>
</dbReference>
<dbReference type="CDD" id="cd00756">
    <property type="entry name" value="MoaE"/>
    <property type="match status" value="1"/>
</dbReference>
<dbReference type="Pfam" id="PF02391">
    <property type="entry name" value="MoaE"/>
    <property type="match status" value="1"/>
</dbReference>
<organism evidence="1">
    <name type="scientific">freshwater metagenome</name>
    <dbReference type="NCBI Taxonomy" id="449393"/>
    <lineage>
        <taxon>unclassified sequences</taxon>
        <taxon>metagenomes</taxon>
        <taxon>ecological metagenomes</taxon>
    </lineage>
</organism>
<name>A0A6J6MAH7_9ZZZZ</name>
<accession>A0A6J6MAH7</accession>
<dbReference type="EMBL" id="CAEZXA010000030">
    <property type="protein sequence ID" value="CAB4670956.1"/>
    <property type="molecule type" value="Genomic_DNA"/>
</dbReference>
<gene>
    <name evidence="1" type="ORF">UFOPK2334_00518</name>
    <name evidence="2" type="ORF">UFOPK2870_00167</name>
</gene>
<protein>
    <submittedName>
        <fullName evidence="1">Unannotated protein</fullName>
    </submittedName>
</protein>
<evidence type="ECO:0000313" key="2">
    <source>
        <dbReference type="EMBL" id="CAB4753198.1"/>
    </source>
</evidence>
<dbReference type="InterPro" id="IPR036563">
    <property type="entry name" value="MoaE_sf"/>
</dbReference>
<sequence>MLSEYDWSMPAPLLGEEWFELTASELPIGDIYQWAVRPDCGAVVLFSGTVRDHADGRTDVTSLDYEAYEDAVIPAFQKIAIEARARFDGARRIAILHRTGVLSLSESSVVVAVSSAHRPVAFDAARFVIDALKASAPIWKKEIWDGGSDWGTRAHDITSPQSVTSNTQ</sequence>
<proteinExistence type="predicted"/>
<dbReference type="PANTHER" id="PTHR23404">
    <property type="entry name" value="MOLYBDOPTERIN SYNTHASE RELATED"/>
    <property type="match status" value="1"/>
</dbReference>
<dbReference type="GO" id="GO:0006777">
    <property type="term" value="P:Mo-molybdopterin cofactor biosynthetic process"/>
    <property type="evidence" value="ECO:0007669"/>
    <property type="project" value="InterPro"/>
</dbReference>
<reference evidence="1" key="1">
    <citation type="submission" date="2020-05" db="EMBL/GenBank/DDBJ databases">
        <authorList>
            <person name="Chiriac C."/>
            <person name="Salcher M."/>
            <person name="Ghai R."/>
            <person name="Kavagutti S V."/>
        </authorList>
    </citation>
    <scope>NUCLEOTIDE SEQUENCE</scope>
</reference>